<evidence type="ECO:0000313" key="1">
    <source>
        <dbReference type="EMBL" id="NPE24919.1"/>
    </source>
</evidence>
<accession>A0ABX2B492</accession>
<name>A0ABX2B492_9BACT</name>
<evidence type="ECO:0008006" key="3">
    <source>
        <dbReference type="Google" id="ProtNLM"/>
    </source>
</evidence>
<evidence type="ECO:0000313" key="2">
    <source>
        <dbReference type="Proteomes" id="UP000820977"/>
    </source>
</evidence>
<dbReference type="RefSeq" id="WP_172344409.1">
    <property type="nucleotide sequence ID" value="NZ_CASTNK010000019.1"/>
</dbReference>
<protein>
    <recommendedName>
        <fullName evidence="3">DUF3618 domain-containing protein</fullName>
    </recommendedName>
</protein>
<reference evidence="1 2" key="1">
    <citation type="submission" date="2020-05" db="EMBL/GenBank/DDBJ databases">
        <title>Distinct polysaccharide utilization as determinants for interspecies competition between intestinal Prevotella spp.</title>
        <authorList>
            <person name="Galvez E.J.C."/>
            <person name="Iljazovic A."/>
            <person name="Strowig T."/>
        </authorList>
    </citation>
    <scope>NUCLEOTIDE SEQUENCE [LARGE SCALE GENOMIC DNA]</scope>
    <source>
        <strain evidence="1 2">PCHR</strain>
    </source>
</reference>
<proteinExistence type="predicted"/>
<keyword evidence="2" id="KW-1185">Reference proteome</keyword>
<sequence length="82" mass="9447">MTEQTRQRPQYTSLNEIQQRKAELLKEIRKDSKEMNTLWHGLFNKPVAKGRKGLSVSGIVNTGAGVVDGMLFAWKLYRKLKK</sequence>
<organism evidence="1 2">
    <name type="scientific">Xylanibacter caecicola</name>
    <dbReference type="NCBI Taxonomy" id="2736294"/>
    <lineage>
        <taxon>Bacteria</taxon>
        <taxon>Pseudomonadati</taxon>
        <taxon>Bacteroidota</taxon>
        <taxon>Bacteroidia</taxon>
        <taxon>Bacteroidales</taxon>
        <taxon>Prevotellaceae</taxon>
        <taxon>Xylanibacter</taxon>
    </lineage>
</organism>
<dbReference type="EMBL" id="JABKKJ010000006">
    <property type="protein sequence ID" value="NPE24919.1"/>
    <property type="molecule type" value="Genomic_DNA"/>
</dbReference>
<dbReference type="Proteomes" id="UP000820977">
    <property type="component" value="Unassembled WGS sequence"/>
</dbReference>
<gene>
    <name evidence="1" type="ORF">HPS54_05205</name>
</gene>
<comment type="caution">
    <text evidence="1">The sequence shown here is derived from an EMBL/GenBank/DDBJ whole genome shotgun (WGS) entry which is preliminary data.</text>
</comment>